<keyword evidence="2" id="KW-0479">Metal-binding</keyword>
<keyword evidence="4" id="KW-0547">Nucleotide-binding</keyword>
<organism evidence="8">
    <name type="scientific">marine sediment metagenome</name>
    <dbReference type="NCBI Taxonomy" id="412755"/>
    <lineage>
        <taxon>unclassified sequences</taxon>
        <taxon>metagenomes</taxon>
        <taxon>ecological metagenomes</taxon>
    </lineage>
</organism>
<dbReference type="EMBL" id="BARU01007837">
    <property type="protein sequence ID" value="GAH33275.1"/>
    <property type="molecule type" value="Genomic_DNA"/>
</dbReference>
<evidence type="ECO:0000259" key="7">
    <source>
        <dbReference type="PROSITE" id="PS50975"/>
    </source>
</evidence>
<keyword evidence="5" id="KW-0067">ATP-binding</keyword>
<proteinExistence type="predicted"/>
<dbReference type="GO" id="GO:0005524">
    <property type="term" value="F:ATP binding"/>
    <property type="evidence" value="ECO:0007669"/>
    <property type="project" value="UniProtKB-KW"/>
</dbReference>
<evidence type="ECO:0000256" key="5">
    <source>
        <dbReference type="ARBA" id="ARBA00022840"/>
    </source>
</evidence>
<dbReference type="InterPro" id="IPR005479">
    <property type="entry name" value="CPAse_ATP-bd"/>
</dbReference>
<dbReference type="SUPFAM" id="SSF52440">
    <property type="entry name" value="PreATP-grasp domain"/>
    <property type="match status" value="1"/>
</dbReference>
<evidence type="ECO:0000256" key="6">
    <source>
        <dbReference type="ARBA" id="ARBA00047359"/>
    </source>
</evidence>
<evidence type="ECO:0000256" key="1">
    <source>
        <dbReference type="ARBA" id="ARBA00022598"/>
    </source>
</evidence>
<dbReference type="AlphaFoldDB" id="X1FL67"/>
<dbReference type="GO" id="GO:0046872">
    <property type="term" value="F:metal ion binding"/>
    <property type="evidence" value="ECO:0007669"/>
    <property type="project" value="UniProtKB-KW"/>
</dbReference>
<accession>X1FL67</accession>
<dbReference type="GO" id="GO:0005737">
    <property type="term" value="C:cytoplasm"/>
    <property type="evidence" value="ECO:0007669"/>
    <property type="project" value="TreeGrafter"/>
</dbReference>
<reference evidence="8" key="1">
    <citation type="journal article" date="2014" name="Front. Microbiol.">
        <title>High frequency of phylogenetically diverse reductive dehalogenase-homologous genes in deep subseafloor sedimentary metagenomes.</title>
        <authorList>
            <person name="Kawai M."/>
            <person name="Futagami T."/>
            <person name="Toyoda A."/>
            <person name="Takaki Y."/>
            <person name="Nishi S."/>
            <person name="Hori S."/>
            <person name="Arai W."/>
            <person name="Tsubouchi T."/>
            <person name="Morono Y."/>
            <person name="Uchiyama I."/>
            <person name="Ito T."/>
            <person name="Fujiyama A."/>
            <person name="Inagaki F."/>
            <person name="Takami H."/>
        </authorList>
    </citation>
    <scope>NUCLEOTIDE SEQUENCE</scope>
    <source>
        <strain evidence="8">Expedition CK06-06</strain>
    </source>
</reference>
<dbReference type="InterPro" id="IPR011761">
    <property type="entry name" value="ATP-grasp"/>
</dbReference>
<evidence type="ECO:0000313" key="8">
    <source>
        <dbReference type="EMBL" id="GAH33275.1"/>
    </source>
</evidence>
<feature type="non-terminal residue" evidence="8">
    <location>
        <position position="1"/>
    </location>
</feature>
<comment type="caution">
    <text evidence="8">The sequence shown here is derived from an EMBL/GenBank/DDBJ whole genome shotgun (WGS) entry which is preliminary data.</text>
</comment>
<keyword evidence="1" id="KW-0436">Ligase</keyword>
<evidence type="ECO:0000256" key="3">
    <source>
        <dbReference type="ARBA" id="ARBA00022737"/>
    </source>
</evidence>
<dbReference type="PANTHER" id="PTHR11405">
    <property type="entry name" value="CARBAMOYLTRANSFERASE FAMILY MEMBER"/>
    <property type="match status" value="1"/>
</dbReference>
<sequence length="389" mass="41787">KPSKVLIIGSGPIIIGQAAEFDYAGTQACKAMREEGVTSVLINSNPATIMTDEGIADIVYIEPLTVEMVGRIIERERPDGLLPTLGGQTGLNLAVDLADAGVLNKYNVRSLGTPIQTIRNGEDRELFKQMMINIGEPVPPSATVNTLEQAREASKEIGLPVVIRPAYTLGGTGGGFATTWEELDKAATLGLATSPIHQVLIEESVAGWKEIEYEVMRDGADNCIVVCNMENIDPMGVHTGDSIVVAPSQTMTNKEHQMLRTASLKIIRALGVEGGCNIQFALDPNSTNYYVIEVNPRVSRSSALASKATGYPIARVAAKIAVGKRLDEIPNAVTGKTMAAFEPTLDYLVVKIPRWPFDKFASGDRVLGTQMKATGEVMAIDRCFEAALQ</sequence>
<dbReference type="GO" id="GO:0006541">
    <property type="term" value="P:glutamine metabolic process"/>
    <property type="evidence" value="ECO:0007669"/>
    <property type="project" value="TreeGrafter"/>
</dbReference>
<evidence type="ECO:0000256" key="2">
    <source>
        <dbReference type="ARBA" id="ARBA00022723"/>
    </source>
</evidence>
<comment type="catalytic activity">
    <reaction evidence="6">
        <text>hydrogencarbonate + NH4(+) + 2 ATP = carbamoyl phosphate + 2 ADP + phosphate + 2 H(+)</text>
        <dbReference type="Rhea" id="RHEA:18029"/>
        <dbReference type="ChEBI" id="CHEBI:15378"/>
        <dbReference type="ChEBI" id="CHEBI:17544"/>
        <dbReference type="ChEBI" id="CHEBI:28938"/>
        <dbReference type="ChEBI" id="CHEBI:30616"/>
        <dbReference type="ChEBI" id="CHEBI:43474"/>
        <dbReference type="ChEBI" id="CHEBI:58228"/>
        <dbReference type="ChEBI" id="CHEBI:456216"/>
        <dbReference type="EC" id="6.3.4.16"/>
    </reaction>
</comment>
<feature type="domain" description="ATP-grasp" evidence="7">
    <location>
        <begin position="128"/>
        <end position="322"/>
    </location>
</feature>
<evidence type="ECO:0000256" key="4">
    <source>
        <dbReference type="ARBA" id="ARBA00022741"/>
    </source>
</evidence>
<dbReference type="Gene3D" id="3.30.470.20">
    <property type="entry name" value="ATP-grasp fold, B domain"/>
    <property type="match status" value="1"/>
</dbReference>
<dbReference type="Pfam" id="PF02786">
    <property type="entry name" value="CPSase_L_D2"/>
    <property type="match status" value="1"/>
</dbReference>
<protein>
    <recommendedName>
        <fullName evidence="7">ATP-grasp domain-containing protein</fullName>
    </recommendedName>
</protein>
<dbReference type="InterPro" id="IPR005483">
    <property type="entry name" value="CPSase_dom"/>
</dbReference>
<dbReference type="GO" id="GO:0004087">
    <property type="term" value="F:carbamoyl-phosphate synthase (ammonia) activity"/>
    <property type="evidence" value="ECO:0007669"/>
    <property type="project" value="UniProtKB-EC"/>
</dbReference>
<keyword evidence="3" id="KW-0677">Repeat</keyword>
<dbReference type="InterPro" id="IPR058047">
    <property type="entry name" value="CPSase_preATP-grasp"/>
</dbReference>
<gene>
    <name evidence="8" type="ORF">S03H2_15415</name>
</gene>
<dbReference type="Pfam" id="PF25596">
    <property type="entry name" value="CPSase_L_D1"/>
    <property type="match status" value="1"/>
</dbReference>
<dbReference type="InterPro" id="IPR016185">
    <property type="entry name" value="PreATP-grasp_dom_sf"/>
</dbReference>
<dbReference type="PANTHER" id="PTHR11405:SF53">
    <property type="entry name" value="CARBAMOYL-PHOSPHATE SYNTHASE [AMMONIA], MITOCHONDRIAL"/>
    <property type="match status" value="1"/>
</dbReference>
<dbReference type="GO" id="GO:0004088">
    <property type="term" value="F:carbamoyl-phosphate synthase (glutamine-hydrolyzing) activity"/>
    <property type="evidence" value="ECO:0007669"/>
    <property type="project" value="TreeGrafter"/>
</dbReference>
<dbReference type="NCBIfam" id="NF003671">
    <property type="entry name" value="PRK05294.1"/>
    <property type="match status" value="1"/>
</dbReference>
<dbReference type="SUPFAM" id="SSF56059">
    <property type="entry name" value="Glutathione synthetase ATP-binding domain-like"/>
    <property type="match status" value="1"/>
</dbReference>
<dbReference type="PRINTS" id="PR00098">
    <property type="entry name" value="CPSASE"/>
</dbReference>
<dbReference type="PROSITE" id="PS50975">
    <property type="entry name" value="ATP_GRASP"/>
    <property type="match status" value="1"/>
</dbReference>
<name>X1FL67_9ZZZZ</name>
<feature type="non-terminal residue" evidence="8">
    <location>
        <position position="389"/>
    </location>
</feature>
<dbReference type="Gene3D" id="3.40.50.20">
    <property type="match status" value="1"/>
</dbReference>
<dbReference type="PROSITE" id="PS00867">
    <property type="entry name" value="CPSASE_2"/>
    <property type="match status" value="1"/>
</dbReference>
<dbReference type="FunFam" id="3.30.470.20:FF:000001">
    <property type="entry name" value="Carbamoyl-phosphate synthase large chain"/>
    <property type="match status" value="1"/>
</dbReference>
<dbReference type="FunFam" id="3.40.50.20:FF:000001">
    <property type="entry name" value="Carbamoyl-phosphate synthase large chain"/>
    <property type="match status" value="1"/>
</dbReference>